<keyword evidence="1" id="KW-1277">Toxin-antitoxin system</keyword>
<name>A0A654M3H6_9ARCH</name>
<dbReference type="OrthoDB" id="377382at2157"/>
<dbReference type="AlphaFoldDB" id="A0A654M3H6"/>
<accession>A0A654M3H6</accession>
<dbReference type="InterPro" id="IPR003847">
    <property type="entry name" value="Put_antitoxin"/>
</dbReference>
<proteinExistence type="predicted"/>
<gene>
    <name evidence="2" type="ORF">NMY3_03046</name>
</gene>
<dbReference type="Pfam" id="PF02697">
    <property type="entry name" value="VAPB_antitox"/>
    <property type="match status" value="1"/>
</dbReference>
<protein>
    <submittedName>
        <fullName evidence="2">Uncharacterized protein</fullName>
    </submittedName>
</protein>
<dbReference type="KEGG" id="taa:NMY3_03046"/>
<evidence type="ECO:0000313" key="3">
    <source>
        <dbReference type="Proteomes" id="UP000058925"/>
    </source>
</evidence>
<organism evidence="2 3">
    <name type="scientific">Candidatus Nitrosocosmicus oleophilus</name>
    <dbReference type="NCBI Taxonomy" id="1353260"/>
    <lineage>
        <taxon>Archaea</taxon>
        <taxon>Nitrososphaerota</taxon>
        <taxon>Nitrososphaeria</taxon>
        <taxon>Nitrososphaerales</taxon>
        <taxon>Nitrososphaeraceae</taxon>
        <taxon>Candidatus Nitrosocosmicus</taxon>
    </lineage>
</organism>
<dbReference type="RefSeq" id="WP_196816337.1">
    <property type="nucleotide sequence ID" value="NZ_CP012850.1"/>
</dbReference>
<sequence>MSNSNKSYKQILIDDDNYNALKKLGQTGDSFNSVISKLINNFKEGEMN</sequence>
<reference evidence="3" key="1">
    <citation type="submission" date="2015-10" db="EMBL/GenBank/DDBJ databases">
        <title>Niche specialization of a soil ammonia-oxidizing archaeon, Candidatus Nitrosocosmicus oleophilus.</title>
        <authorList>
            <person name="Jung M.-Y."/>
            <person name="Rhee S.-K."/>
        </authorList>
    </citation>
    <scope>NUCLEOTIDE SEQUENCE [LARGE SCALE GENOMIC DNA]</scope>
    <source>
        <strain evidence="3">MY3</strain>
    </source>
</reference>
<dbReference type="EMBL" id="CP012850">
    <property type="protein sequence ID" value="ALI37233.1"/>
    <property type="molecule type" value="Genomic_DNA"/>
</dbReference>
<dbReference type="Proteomes" id="UP000058925">
    <property type="component" value="Chromosome"/>
</dbReference>
<evidence type="ECO:0000256" key="1">
    <source>
        <dbReference type="ARBA" id="ARBA00022649"/>
    </source>
</evidence>
<keyword evidence="3" id="KW-1185">Reference proteome</keyword>
<dbReference type="GeneID" id="60422913"/>
<evidence type="ECO:0000313" key="2">
    <source>
        <dbReference type="EMBL" id="ALI37233.1"/>
    </source>
</evidence>